<accession>A0A371RHZ0</accession>
<keyword evidence="1" id="KW-1133">Transmembrane helix</keyword>
<gene>
    <name evidence="2" type="ORF">DX908_07085</name>
</gene>
<feature type="transmembrane region" description="Helical" evidence="1">
    <location>
        <begin position="61"/>
        <end position="81"/>
    </location>
</feature>
<dbReference type="EMBL" id="QUQO01000001">
    <property type="protein sequence ID" value="RFB05074.1"/>
    <property type="molecule type" value="Genomic_DNA"/>
</dbReference>
<dbReference type="Proteomes" id="UP000264589">
    <property type="component" value="Unassembled WGS sequence"/>
</dbReference>
<dbReference type="OrthoDB" id="9905031at2"/>
<evidence type="ECO:0000256" key="1">
    <source>
        <dbReference type="SAM" id="Phobius"/>
    </source>
</evidence>
<organism evidence="2 3">
    <name type="scientific">Parvularcula marina</name>
    <dbReference type="NCBI Taxonomy" id="2292771"/>
    <lineage>
        <taxon>Bacteria</taxon>
        <taxon>Pseudomonadati</taxon>
        <taxon>Pseudomonadota</taxon>
        <taxon>Alphaproteobacteria</taxon>
        <taxon>Parvularculales</taxon>
        <taxon>Parvularculaceae</taxon>
        <taxon>Parvularcula</taxon>
    </lineage>
</organism>
<feature type="transmembrane region" description="Helical" evidence="1">
    <location>
        <begin position="28"/>
        <end position="49"/>
    </location>
</feature>
<sequence>MSSTSINIEDLPPETSAAMFNKLIARFWFSPFAISAATIVVAELMLLAGKVYGGMEVSGDVLAALTFLAAAMLVAGTMPGWNCLKWDDTGLDQHAGLTHFHVDWSQVKSVSPMPGGLRISYVDTDGARPVVKRGFIQNRYAMEGEKFRRLIEEQWLDKASLS</sequence>
<comment type="caution">
    <text evidence="2">The sequence shown here is derived from an EMBL/GenBank/DDBJ whole genome shotgun (WGS) entry which is preliminary data.</text>
</comment>
<evidence type="ECO:0008006" key="4">
    <source>
        <dbReference type="Google" id="ProtNLM"/>
    </source>
</evidence>
<dbReference type="AlphaFoldDB" id="A0A371RHZ0"/>
<evidence type="ECO:0000313" key="3">
    <source>
        <dbReference type="Proteomes" id="UP000264589"/>
    </source>
</evidence>
<keyword evidence="3" id="KW-1185">Reference proteome</keyword>
<dbReference type="InParanoid" id="A0A371RHZ0"/>
<evidence type="ECO:0000313" key="2">
    <source>
        <dbReference type="EMBL" id="RFB05074.1"/>
    </source>
</evidence>
<keyword evidence="1" id="KW-0812">Transmembrane</keyword>
<dbReference type="RefSeq" id="WP_116391705.1">
    <property type="nucleotide sequence ID" value="NZ_CAXQPM010000016.1"/>
</dbReference>
<proteinExistence type="predicted"/>
<name>A0A371RHZ0_9PROT</name>
<reference evidence="2 3" key="1">
    <citation type="submission" date="2018-08" db="EMBL/GenBank/DDBJ databases">
        <title>Parvularcula sp. SM1705, isolated from surface water of the South Sea China.</title>
        <authorList>
            <person name="Sun L."/>
        </authorList>
    </citation>
    <scope>NUCLEOTIDE SEQUENCE [LARGE SCALE GENOMIC DNA]</scope>
    <source>
        <strain evidence="2 3">SM1705</strain>
    </source>
</reference>
<protein>
    <recommendedName>
        <fullName evidence="4">PH domain-containing protein</fullName>
    </recommendedName>
</protein>
<keyword evidence="1" id="KW-0472">Membrane</keyword>